<comment type="subcellular location">
    <subcellularLocation>
        <location evidence="7">Cytoplasm</location>
    </subcellularLocation>
</comment>
<evidence type="ECO:0000313" key="10">
    <source>
        <dbReference type="Proteomes" id="UP000548978"/>
    </source>
</evidence>
<dbReference type="InterPro" id="IPR023096">
    <property type="entry name" value="G6P_Isomerase_C"/>
</dbReference>
<dbReference type="GO" id="GO:0005829">
    <property type="term" value="C:cytosol"/>
    <property type="evidence" value="ECO:0007669"/>
    <property type="project" value="TreeGrafter"/>
</dbReference>
<dbReference type="SUPFAM" id="SSF53697">
    <property type="entry name" value="SIS domain"/>
    <property type="match status" value="1"/>
</dbReference>
<feature type="active site" description="Proton donor" evidence="7">
    <location>
        <position position="356"/>
    </location>
</feature>
<dbReference type="GO" id="GO:0006094">
    <property type="term" value="P:gluconeogenesis"/>
    <property type="evidence" value="ECO:0007669"/>
    <property type="project" value="UniProtKB-UniRule"/>
</dbReference>
<dbReference type="GO" id="GO:0004347">
    <property type="term" value="F:glucose-6-phosphate isomerase activity"/>
    <property type="evidence" value="ECO:0007669"/>
    <property type="project" value="UniProtKB-UniRule"/>
</dbReference>
<dbReference type="UniPathway" id="UPA00138"/>
<comment type="similarity">
    <text evidence="2 7 8">Belongs to the GPI family.</text>
</comment>
<gene>
    <name evidence="7" type="primary">pgi</name>
    <name evidence="9" type="ORF">FHS65_001154</name>
</gene>
<dbReference type="PRINTS" id="PR00662">
    <property type="entry name" value="G6PISOMERASE"/>
</dbReference>
<dbReference type="InterPro" id="IPR035476">
    <property type="entry name" value="SIS_PGI_1"/>
</dbReference>
<dbReference type="PROSITE" id="PS00174">
    <property type="entry name" value="P_GLUCOSE_ISOMERASE_2"/>
    <property type="match status" value="1"/>
</dbReference>
<accession>A0A7W9A2T8</accession>
<keyword evidence="4 7" id="KW-0324">Glycolysis</keyword>
<dbReference type="UniPathway" id="UPA00109">
    <property type="reaction ID" value="UER00181"/>
</dbReference>
<evidence type="ECO:0000256" key="5">
    <source>
        <dbReference type="ARBA" id="ARBA00023235"/>
    </source>
</evidence>
<comment type="function">
    <text evidence="7">Catalyzes the reversible isomerization of glucose-6-phosphate to fructose-6-phosphate.</text>
</comment>
<dbReference type="GO" id="GO:0051156">
    <property type="term" value="P:glucose 6-phosphate metabolic process"/>
    <property type="evidence" value="ECO:0007669"/>
    <property type="project" value="TreeGrafter"/>
</dbReference>
<keyword evidence="7" id="KW-0963">Cytoplasm</keyword>
<keyword evidence="3 7" id="KW-0312">Gluconeogenesis</keyword>
<dbReference type="InterPro" id="IPR035482">
    <property type="entry name" value="SIS_PGI_2"/>
</dbReference>
<dbReference type="HAMAP" id="MF_00473">
    <property type="entry name" value="G6P_isomerase"/>
    <property type="match status" value="1"/>
</dbReference>
<sequence>MSIALPLTDEKRRAEAWTRFDAVAARDGDARIETLFEAEAGRVGRLTLEVAGLTLDLSKQAFTAEGLDACLALAEACDVGDWKRALFNGAAVNASEGRAVLHPALRAPDGAHFEALGEPVSREVEQVRDQMVAYAEAIRAGEEAGATGERFRAVVHIGIGGSDLGPRLVWDALRPLDPAIDVRFVANIDPQEIAEALTGLDPASTLVIVVSKTFTTQETLTNAVLARDWLAAALPEEGLRRHLVGVSAAPDKVESFGCGQVFGFSDWVGGRYSLWSAVSLSCAIGLGGEVFRSLLAGASEMDRHFLETPLAYNAPVLMALAQVYNVEGLKRRARTVAPYAHGLRRLAAFLQQLEMESNGKRVTREGKPATRGTGPVVFGEPGTNGQHAFFQQLHQGPDVVPAEFVVVKQTLEGRDGAPLWSNAVAQSEALMRGRTAEAALAEMMEQGMDQGEAERLAPHRAFPGNRPSTTILMDRLTPQALGALLALYEHKTFIEGVIWDINSFDQWGVELGKVLAKRVLGAAQESRDSAKRAPESWDPSTRSLFERLI</sequence>
<comment type="caution">
    <text evidence="9">The sequence shown here is derived from an EMBL/GenBank/DDBJ whole genome shotgun (WGS) entry which is preliminary data.</text>
</comment>
<keyword evidence="5 7" id="KW-0413">Isomerase</keyword>
<dbReference type="EMBL" id="JACIJB010000003">
    <property type="protein sequence ID" value="MBB5660409.1"/>
    <property type="molecule type" value="Genomic_DNA"/>
</dbReference>
<comment type="pathway">
    <text evidence="1 7 8">Carbohydrate degradation; glycolysis; D-glyceraldehyde 3-phosphate and glycerone phosphate from D-glucose: step 2/4.</text>
</comment>
<dbReference type="RefSeq" id="WP_123288105.1">
    <property type="nucleotide sequence ID" value="NZ_JACIJB010000003.1"/>
</dbReference>
<evidence type="ECO:0000256" key="6">
    <source>
        <dbReference type="ARBA" id="ARBA00029321"/>
    </source>
</evidence>
<feature type="active site" evidence="7">
    <location>
        <position position="387"/>
    </location>
</feature>
<proteinExistence type="inferred from homology"/>
<dbReference type="NCBIfam" id="NF001211">
    <property type="entry name" value="PRK00179.1"/>
    <property type="match status" value="1"/>
</dbReference>
<dbReference type="Gene3D" id="3.40.50.10490">
    <property type="entry name" value="Glucose-6-phosphate isomerase like protein, domain 1"/>
    <property type="match status" value="2"/>
</dbReference>
<dbReference type="InterPro" id="IPR001672">
    <property type="entry name" value="G6P_Isomerase"/>
</dbReference>
<dbReference type="GO" id="GO:0048029">
    <property type="term" value="F:monosaccharide binding"/>
    <property type="evidence" value="ECO:0007669"/>
    <property type="project" value="TreeGrafter"/>
</dbReference>
<organism evidence="9 10">
    <name type="scientific">Brevundimonas halotolerans</name>
    <dbReference type="NCBI Taxonomy" id="69670"/>
    <lineage>
        <taxon>Bacteria</taxon>
        <taxon>Pseudomonadati</taxon>
        <taxon>Pseudomonadota</taxon>
        <taxon>Alphaproteobacteria</taxon>
        <taxon>Caulobacterales</taxon>
        <taxon>Caulobacteraceae</taxon>
        <taxon>Brevundimonas</taxon>
    </lineage>
</organism>
<reference evidence="9 10" key="1">
    <citation type="submission" date="2020-08" db="EMBL/GenBank/DDBJ databases">
        <title>Genomic Encyclopedia of Type Strains, Phase IV (KMG-IV): sequencing the most valuable type-strain genomes for metagenomic binning, comparative biology and taxonomic classification.</title>
        <authorList>
            <person name="Goeker M."/>
        </authorList>
    </citation>
    <scope>NUCLEOTIDE SEQUENCE [LARGE SCALE GENOMIC DNA]</scope>
    <source>
        <strain evidence="9 10">DSM 24448</strain>
    </source>
</reference>
<evidence type="ECO:0000256" key="2">
    <source>
        <dbReference type="ARBA" id="ARBA00006604"/>
    </source>
</evidence>
<evidence type="ECO:0000256" key="1">
    <source>
        <dbReference type="ARBA" id="ARBA00004926"/>
    </source>
</evidence>
<evidence type="ECO:0000313" key="9">
    <source>
        <dbReference type="EMBL" id="MBB5660409.1"/>
    </source>
</evidence>
<dbReference type="InterPro" id="IPR018189">
    <property type="entry name" value="Phosphoglucose_isomerase_CS"/>
</dbReference>
<protein>
    <recommendedName>
        <fullName evidence="7">Glucose-6-phosphate isomerase</fullName>
        <shortName evidence="7">GPI</shortName>
        <ecNumber evidence="7">5.3.1.9</ecNumber>
    </recommendedName>
    <alternativeName>
        <fullName evidence="7">Phosphoglucose isomerase</fullName>
        <shortName evidence="7">PGI</shortName>
    </alternativeName>
    <alternativeName>
        <fullName evidence="7">Phosphohexose isomerase</fullName>
        <shortName evidence="7">PHI</shortName>
    </alternativeName>
</protein>
<dbReference type="AlphaFoldDB" id="A0A7W9A2T8"/>
<dbReference type="GO" id="GO:0097367">
    <property type="term" value="F:carbohydrate derivative binding"/>
    <property type="evidence" value="ECO:0007669"/>
    <property type="project" value="InterPro"/>
</dbReference>
<comment type="catalytic activity">
    <reaction evidence="6 7 8">
        <text>alpha-D-glucose 6-phosphate = beta-D-fructose 6-phosphate</text>
        <dbReference type="Rhea" id="RHEA:11816"/>
        <dbReference type="ChEBI" id="CHEBI:57634"/>
        <dbReference type="ChEBI" id="CHEBI:58225"/>
        <dbReference type="EC" id="5.3.1.9"/>
    </reaction>
</comment>
<dbReference type="PANTHER" id="PTHR11469">
    <property type="entry name" value="GLUCOSE-6-PHOSPHATE ISOMERASE"/>
    <property type="match status" value="1"/>
</dbReference>
<dbReference type="Gene3D" id="1.10.1390.10">
    <property type="match status" value="1"/>
</dbReference>
<evidence type="ECO:0000256" key="7">
    <source>
        <dbReference type="HAMAP-Rule" id="MF_00473"/>
    </source>
</evidence>
<dbReference type="EC" id="5.3.1.9" evidence="7"/>
<dbReference type="Pfam" id="PF00342">
    <property type="entry name" value="PGI"/>
    <property type="match status" value="1"/>
</dbReference>
<evidence type="ECO:0000256" key="3">
    <source>
        <dbReference type="ARBA" id="ARBA00022432"/>
    </source>
</evidence>
<comment type="pathway">
    <text evidence="7">Carbohydrate biosynthesis; gluconeogenesis.</text>
</comment>
<name>A0A7W9A2T8_9CAUL</name>
<dbReference type="GO" id="GO:0006096">
    <property type="term" value="P:glycolytic process"/>
    <property type="evidence" value="ECO:0007669"/>
    <property type="project" value="UniProtKB-UniRule"/>
</dbReference>
<evidence type="ECO:0000256" key="8">
    <source>
        <dbReference type="RuleBase" id="RU000612"/>
    </source>
</evidence>
<keyword evidence="10" id="KW-1185">Reference proteome</keyword>
<dbReference type="Proteomes" id="UP000548978">
    <property type="component" value="Unassembled WGS sequence"/>
</dbReference>
<feature type="active site" evidence="7">
    <location>
        <position position="513"/>
    </location>
</feature>
<dbReference type="CDD" id="cd05015">
    <property type="entry name" value="SIS_PGI_1"/>
    <property type="match status" value="1"/>
</dbReference>
<dbReference type="PANTHER" id="PTHR11469:SF1">
    <property type="entry name" value="GLUCOSE-6-PHOSPHATE ISOMERASE"/>
    <property type="match status" value="1"/>
</dbReference>
<dbReference type="CDD" id="cd05016">
    <property type="entry name" value="SIS_PGI_2"/>
    <property type="match status" value="1"/>
</dbReference>
<dbReference type="PROSITE" id="PS51463">
    <property type="entry name" value="P_GLUCOSE_ISOMERASE_3"/>
    <property type="match status" value="1"/>
</dbReference>
<dbReference type="OrthoDB" id="140919at2"/>
<dbReference type="PROSITE" id="PS00765">
    <property type="entry name" value="P_GLUCOSE_ISOMERASE_1"/>
    <property type="match status" value="1"/>
</dbReference>
<dbReference type="InterPro" id="IPR046348">
    <property type="entry name" value="SIS_dom_sf"/>
</dbReference>
<evidence type="ECO:0000256" key="4">
    <source>
        <dbReference type="ARBA" id="ARBA00023152"/>
    </source>
</evidence>